<keyword evidence="3" id="KW-1185">Reference proteome</keyword>
<dbReference type="RefSeq" id="WP_236330429.1">
    <property type="nucleotide sequence ID" value="NZ_JAKIJS010000001.1"/>
</dbReference>
<reference evidence="2 3" key="1">
    <citation type="submission" date="2022-01" db="EMBL/GenBank/DDBJ databases">
        <title>Alkalihalobacillus sp. EGI L200015, a novel bacterium isolated from a salt lake sediment.</title>
        <authorList>
            <person name="Gao L."/>
            <person name="Fang B.-Z."/>
            <person name="Li W.-J."/>
        </authorList>
    </citation>
    <scope>NUCLEOTIDE SEQUENCE [LARGE SCALE GENOMIC DNA]</scope>
    <source>
        <strain evidence="2 3">KCTC 12718</strain>
    </source>
</reference>
<keyword evidence="1" id="KW-1133">Transmembrane helix</keyword>
<comment type="caution">
    <text evidence="2">The sequence shown here is derived from an EMBL/GenBank/DDBJ whole genome shotgun (WGS) entry which is preliminary data.</text>
</comment>
<accession>A0ABS9GU25</accession>
<gene>
    <name evidence="2" type="ORF">L2716_00465</name>
</gene>
<feature type="transmembrane region" description="Helical" evidence="1">
    <location>
        <begin position="6"/>
        <end position="24"/>
    </location>
</feature>
<evidence type="ECO:0000256" key="1">
    <source>
        <dbReference type="SAM" id="Phobius"/>
    </source>
</evidence>
<evidence type="ECO:0000313" key="2">
    <source>
        <dbReference type="EMBL" id="MCF6136179.1"/>
    </source>
</evidence>
<protein>
    <recommendedName>
        <fullName evidence="4">DUF3976 domain-containing protein</fullName>
    </recommendedName>
</protein>
<sequence>MIYGVIVLAILGLLLLFFMIRMFMDTKRYSFRNVSVHKKQSVGKIFGIVGSLCLLLVVLFIVMSN</sequence>
<feature type="transmembrane region" description="Helical" evidence="1">
    <location>
        <begin position="45"/>
        <end position="63"/>
    </location>
</feature>
<keyword evidence="1" id="KW-0472">Membrane</keyword>
<name>A0ABS9GU25_9BACL</name>
<keyword evidence="1" id="KW-0812">Transmembrane</keyword>
<proteinExistence type="predicted"/>
<dbReference type="Proteomes" id="UP001649381">
    <property type="component" value="Unassembled WGS sequence"/>
</dbReference>
<evidence type="ECO:0000313" key="3">
    <source>
        <dbReference type="Proteomes" id="UP001649381"/>
    </source>
</evidence>
<dbReference type="EMBL" id="JAKIJS010000001">
    <property type="protein sequence ID" value="MCF6136179.1"/>
    <property type="molecule type" value="Genomic_DNA"/>
</dbReference>
<organism evidence="2 3">
    <name type="scientific">Pseudalkalibacillus berkeleyi</name>
    <dbReference type="NCBI Taxonomy" id="1069813"/>
    <lineage>
        <taxon>Bacteria</taxon>
        <taxon>Bacillati</taxon>
        <taxon>Bacillota</taxon>
        <taxon>Bacilli</taxon>
        <taxon>Bacillales</taxon>
        <taxon>Fictibacillaceae</taxon>
        <taxon>Pseudalkalibacillus</taxon>
    </lineage>
</organism>
<evidence type="ECO:0008006" key="4">
    <source>
        <dbReference type="Google" id="ProtNLM"/>
    </source>
</evidence>